<dbReference type="Pfam" id="PF19300">
    <property type="entry name" value="BPD_transp_1_N"/>
    <property type="match status" value="1"/>
</dbReference>
<feature type="domain" description="ABC transmembrane type-1" evidence="8">
    <location>
        <begin position="94"/>
        <end position="291"/>
    </location>
</feature>
<feature type="transmembrane region" description="Helical" evidence="7">
    <location>
        <begin position="169"/>
        <end position="188"/>
    </location>
</feature>
<keyword evidence="4 7" id="KW-0812">Transmembrane</keyword>
<evidence type="ECO:0000256" key="7">
    <source>
        <dbReference type="RuleBase" id="RU363032"/>
    </source>
</evidence>
<dbReference type="CDD" id="cd06261">
    <property type="entry name" value="TM_PBP2"/>
    <property type="match status" value="1"/>
</dbReference>
<protein>
    <submittedName>
        <fullName evidence="9">Binding-protein-dependent transporters inner membrane component</fullName>
    </submittedName>
</protein>
<feature type="transmembrane region" description="Helical" evidence="7">
    <location>
        <begin position="272"/>
        <end position="298"/>
    </location>
</feature>
<dbReference type="OrthoDB" id="9807402at2"/>
<organism evidence="9 10">
    <name type="scientific">Tanticharoenia sakaeratensis NBRC 103193</name>
    <dbReference type="NCBI Taxonomy" id="1231623"/>
    <lineage>
        <taxon>Bacteria</taxon>
        <taxon>Pseudomonadati</taxon>
        <taxon>Pseudomonadota</taxon>
        <taxon>Alphaproteobacteria</taxon>
        <taxon>Acetobacterales</taxon>
        <taxon>Acetobacteraceae</taxon>
        <taxon>Tanticharoenia</taxon>
    </lineage>
</organism>
<feature type="transmembrane region" description="Helical" evidence="7">
    <location>
        <begin position="230"/>
        <end position="252"/>
    </location>
</feature>
<comment type="caution">
    <text evidence="9">The sequence shown here is derived from an EMBL/GenBank/DDBJ whole genome shotgun (WGS) entry which is preliminary data.</text>
</comment>
<evidence type="ECO:0000313" key="9">
    <source>
        <dbReference type="EMBL" id="GAN54029.1"/>
    </source>
</evidence>
<dbReference type="SUPFAM" id="SSF161098">
    <property type="entry name" value="MetI-like"/>
    <property type="match status" value="1"/>
</dbReference>
<keyword evidence="6 7" id="KW-0472">Membrane</keyword>
<evidence type="ECO:0000256" key="6">
    <source>
        <dbReference type="ARBA" id="ARBA00023136"/>
    </source>
</evidence>
<dbReference type="STRING" id="1231623.Tasa_015_018"/>
<dbReference type="PANTHER" id="PTHR43163">
    <property type="entry name" value="DIPEPTIDE TRANSPORT SYSTEM PERMEASE PROTEIN DPPB-RELATED"/>
    <property type="match status" value="1"/>
</dbReference>
<comment type="subcellular location">
    <subcellularLocation>
        <location evidence="1 7">Cell membrane</location>
        <topology evidence="1 7">Multi-pass membrane protein</topology>
    </subcellularLocation>
</comment>
<dbReference type="PROSITE" id="PS50928">
    <property type="entry name" value="ABC_TM1"/>
    <property type="match status" value="1"/>
</dbReference>
<keyword evidence="3" id="KW-1003">Cell membrane</keyword>
<sequence>MTGVARRVTTLLVVMLFVSAVVFVAIHSLPGDPARLMAGPQAPRSVIDALHARLGLDEPLSAQYVHFLKRALSGDFGLSLRDGTPVGAAIAQRLPYSLLLGGLSYVLAIVIGVPGGTLAAVRVGQWPDHLLMAATLVGASLAGFWVALLGMEIFAVRLHWLPLMGAGDWRHYILPVMVLALMPAALILRMTRTGMRDVLRQDYIRTARAKGLPPAIVLTRHALRNAMVPVVTVICLNLGGLISGAVVTETVFDWPGIGRLLIDAVRYRDYPMIQGITLLSILGVLGANLVAEILIAWLDPRTRGN</sequence>
<proteinExistence type="inferred from homology"/>
<feature type="transmembrane region" description="Helical" evidence="7">
    <location>
        <begin position="130"/>
        <end position="149"/>
    </location>
</feature>
<evidence type="ECO:0000313" key="10">
    <source>
        <dbReference type="Proteomes" id="UP000032679"/>
    </source>
</evidence>
<dbReference type="Pfam" id="PF00528">
    <property type="entry name" value="BPD_transp_1"/>
    <property type="match status" value="1"/>
</dbReference>
<dbReference type="PANTHER" id="PTHR43163:SF6">
    <property type="entry name" value="DIPEPTIDE TRANSPORT SYSTEM PERMEASE PROTEIN DPPB-RELATED"/>
    <property type="match status" value="1"/>
</dbReference>
<dbReference type="Proteomes" id="UP000032679">
    <property type="component" value="Unassembled WGS sequence"/>
</dbReference>
<dbReference type="Gene3D" id="1.10.3720.10">
    <property type="entry name" value="MetI-like"/>
    <property type="match status" value="1"/>
</dbReference>
<evidence type="ECO:0000256" key="4">
    <source>
        <dbReference type="ARBA" id="ARBA00022692"/>
    </source>
</evidence>
<keyword evidence="5 7" id="KW-1133">Transmembrane helix</keyword>
<evidence type="ECO:0000256" key="5">
    <source>
        <dbReference type="ARBA" id="ARBA00022989"/>
    </source>
</evidence>
<evidence type="ECO:0000256" key="1">
    <source>
        <dbReference type="ARBA" id="ARBA00004651"/>
    </source>
</evidence>
<dbReference type="InterPro" id="IPR000515">
    <property type="entry name" value="MetI-like"/>
</dbReference>
<dbReference type="GO" id="GO:0055085">
    <property type="term" value="P:transmembrane transport"/>
    <property type="evidence" value="ECO:0007669"/>
    <property type="project" value="InterPro"/>
</dbReference>
<comment type="similarity">
    <text evidence="7">Belongs to the binding-protein-dependent transport system permease family.</text>
</comment>
<evidence type="ECO:0000256" key="2">
    <source>
        <dbReference type="ARBA" id="ARBA00022448"/>
    </source>
</evidence>
<accession>A0A0D6MK29</accession>
<keyword evidence="2 7" id="KW-0813">Transport</keyword>
<dbReference type="GO" id="GO:0005886">
    <property type="term" value="C:plasma membrane"/>
    <property type="evidence" value="ECO:0007669"/>
    <property type="project" value="UniProtKB-SubCell"/>
</dbReference>
<evidence type="ECO:0000259" key="8">
    <source>
        <dbReference type="PROSITE" id="PS50928"/>
    </source>
</evidence>
<dbReference type="EMBL" id="BALE01000015">
    <property type="protein sequence ID" value="GAN54029.1"/>
    <property type="molecule type" value="Genomic_DNA"/>
</dbReference>
<feature type="transmembrane region" description="Helical" evidence="7">
    <location>
        <begin position="12"/>
        <end position="30"/>
    </location>
</feature>
<dbReference type="RefSeq" id="WP_048848562.1">
    <property type="nucleotide sequence ID" value="NZ_BALE01000015.1"/>
</dbReference>
<dbReference type="InterPro" id="IPR035906">
    <property type="entry name" value="MetI-like_sf"/>
</dbReference>
<reference evidence="9 10" key="1">
    <citation type="submission" date="2012-10" db="EMBL/GenBank/DDBJ databases">
        <title>Genome sequencing of Tanticharoenia sakaeratensis NBRC 103193.</title>
        <authorList>
            <person name="Azuma Y."/>
            <person name="Hadano H."/>
            <person name="Hirakawa H."/>
            <person name="Matsushita K."/>
        </authorList>
    </citation>
    <scope>NUCLEOTIDE SEQUENCE [LARGE SCALE GENOMIC DNA]</scope>
    <source>
        <strain evidence="9 10">NBRC 103193</strain>
    </source>
</reference>
<keyword evidence="10" id="KW-1185">Reference proteome</keyword>
<dbReference type="AlphaFoldDB" id="A0A0D6MK29"/>
<gene>
    <name evidence="9" type="ORF">Tasa_015_018</name>
</gene>
<name>A0A0D6MK29_9PROT</name>
<evidence type="ECO:0000256" key="3">
    <source>
        <dbReference type="ARBA" id="ARBA00022475"/>
    </source>
</evidence>
<dbReference type="InterPro" id="IPR045621">
    <property type="entry name" value="BPD_transp_1_N"/>
</dbReference>
<feature type="transmembrane region" description="Helical" evidence="7">
    <location>
        <begin position="103"/>
        <end position="123"/>
    </location>
</feature>